<keyword evidence="1" id="KW-0812">Transmembrane</keyword>
<reference evidence="2" key="1">
    <citation type="journal article" date="2014" name="Front. Microbiol.">
        <title>High frequency of phylogenetically diverse reductive dehalogenase-homologous genes in deep subseafloor sedimentary metagenomes.</title>
        <authorList>
            <person name="Kawai M."/>
            <person name="Futagami T."/>
            <person name="Toyoda A."/>
            <person name="Takaki Y."/>
            <person name="Nishi S."/>
            <person name="Hori S."/>
            <person name="Arai W."/>
            <person name="Tsubouchi T."/>
            <person name="Morono Y."/>
            <person name="Uchiyama I."/>
            <person name="Ito T."/>
            <person name="Fujiyama A."/>
            <person name="Inagaki F."/>
            <person name="Takami H."/>
        </authorList>
    </citation>
    <scope>NUCLEOTIDE SEQUENCE</scope>
    <source>
        <strain evidence="2">Expedition CK06-06</strain>
    </source>
</reference>
<dbReference type="EMBL" id="BARW01006233">
    <property type="protein sequence ID" value="GAI87287.1"/>
    <property type="molecule type" value="Genomic_DNA"/>
</dbReference>
<keyword evidence="1" id="KW-0472">Membrane</keyword>
<evidence type="ECO:0000313" key="2">
    <source>
        <dbReference type="EMBL" id="GAI87287.1"/>
    </source>
</evidence>
<name>X1S2K8_9ZZZZ</name>
<gene>
    <name evidence="2" type="ORF">S12H4_13076</name>
</gene>
<evidence type="ECO:0000256" key="1">
    <source>
        <dbReference type="SAM" id="Phobius"/>
    </source>
</evidence>
<proteinExistence type="predicted"/>
<comment type="caution">
    <text evidence="2">The sequence shown here is derived from an EMBL/GenBank/DDBJ whole genome shotgun (WGS) entry which is preliminary data.</text>
</comment>
<protein>
    <submittedName>
        <fullName evidence="2">Uncharacterized protein</fullName>
    </submittedName>
</protein>
<accession>X1S2K8</accession>
<feature type="transmembrane region" description="Helical" evidence="1">
    <location>
        <begin position="21"/>
        <end position="39"/>
    </location>
</feature>
<keyword evidence="1" id="KW-1133">Transmembrane helix</keyword>
<sequence length="72" mass="8444">MEFWKWYFKGVLNIPRYIIDPWGEYMLAIVLGLLASAMLSILVSYYWLILTVPVFCTMAAHGLWRATIKSRD</sequence>
<organism evidence="2">
    <name type="scientific">marine sediment metagenome</name>
    <dbReference type="NCBI Taxonomy" id="412755"/>
    <lineage>
        <taxon>unclassified sequences</taxon>
        <taxon>metagenomes</taxon>
        <taxon>ecological metagenomes</taxon>
    </lineage>
</organism>
<dbReference type="AlphaFoldDB" id="X1S2K8"/>